<keyword evidence="2" id="KW-1185">Reference proteome</keyword>
<gene>
    <name evidence="1" type="ORF">Bca52824_041938</name>
</gene>
<name>A0A8X7S0L5_BRACI</name>
<dbReference type="Gene3D" id="2.40.50.140">
    <property type="entry name" value="Nucleic acid-binding proteins"/>
    <property type="match status" value="1"/>
</dbReference>
<sequence>MSASPLYRSNQAVKPPPSRLISYKEFKAACDLKGDLYDYVGHLKLVNGQTLNDSVVLDEEEIASTRRVLLHVQTHDGPVMKLYLWDLAAADFCAKFNSHGSTPRVILVTTVNPKRFGGALALASVSSSRCFWTLMFNQPVIMSLGRLDPNLDVANRIDAKVVTKTETVTMGELFSYIKQEAAKVAWFECTTTVDAVVHGSPWYYMAAVCAILRQPKGLHRHVQEMYLTKLSVYDNNDQAVLLSLVKLGELIGNKHLSWLRATLRPMRAWAMIT</sequence>
<dbReference type="EMBL" id="JAAMPC010000009">
    <property type="protein sequence ID" value="KAG2295269.1"/>
    <property type="molecule type" value="Genomic_DNA"/>
</dbReference>
<proteinExistence type="predicted"/>
<dbReference type="AlphaFoldDB" id="A0A8X7S0L5"/>
<dbReference type="Proteomes" id="UP000886595">
    <property type="component" value="Unassembled WGS sequence"/>
</dbReference>
<evidence type="ECO:0000313" key="2">
    <source>
        <dbReference type="Proteomes" id="UP000886595"/>
    </source>
</evidence>
<reference evidence="1 2" key="1">
    <citation type="submission" date="2020-02" db="EMBL/GenBank/DDBJ databases">
        <authorList>
            <person name="Ma Q."/>
            <person name="Huang Y."/>
            <person name="Song X."/>
            <person name="Pei D."/>
        </authorList>
    </citation>
    <scope>NUCLEOTIDE SEQUENCE [LARGE SCALE GENOMIC DNA]</scope>
    <source>
        <strain evidence="1">Sxm20200214</strain>
        <tissue evidence="1">Leaf</tissue>
    </source>
</reference>
<accession>A0A8X7S0L5</accession>
<comment type="caution">
    <text evidence="1">The sequence shown here is derived from an EMBL/GenBank/DDBJ whole genome shotgun (WGS) entry which is preliminary data.</text>
</comment>
<dbReference type="InterPro" id="IPR012340">
    <property type="entry name" value="NA-bd_OB-fold"/>
</dbReference>
<organism evidence="1 2">
    <name type="scientific">Brassica carinata</name>
    <name type="common">Ethiopian mustard</name>
    <name type="synonym">Abyssinian cabbage</name>
    <dbReference type="NCBI Taxonomy" id="52824"/>
    <lineage>
        <taxon>Eukaryota</taxon>
        <taxon>Viridiplantae</taxon>
        <taxon>Streptophyta</taxon>
        <taxon>Embryophyta</taxon>
        <taxon>Tracheophyta</taxon>
        <taxon>Spermatophyta</taxon>
        <taxon>Magnoliopsida</taxon>
        <taxon>eudicotyledons</taxon>
        <taxon>Gunneridae</taxon>
        <taxon>Pentapetalae</taxon>
        <taxon>rosids</taxon>
        <taxon>malvids</taxon>
        <taxon>Brassicales</taxon>
        <taxon>Brassicaceae</taxon>
        <taxon>Brassiceae</taxon>
        <taxon>Brassica</taxon>
    </lineage>
</organism>
<evidence type="ECO:0000313" key="1">
    <source>
        <dbReference type="EMBL" id="KAG2295269.1"/>
    </source>
</evidence>
<protein>
    <submittedName>
        <fullName evidence="1">Uncharacterized protein</fullName>
    </submittedName>
</protein>